<dbReference type="Gene3D" id="3.50.50.60">
    <property type="entry name" value="FAD/NAD(P)-binding domain"/>
    <property type="match status" value="1"/>
</dbReference>
<dbReference type="InterPro" id="IPR002937">
    <property type="entry name" value="Amino_oxidase"/>
</dbReference>
<evidence type="ECO:0000256" key="4">
    <source>
        <dbReference type="RuleBase" id="RU362067"/>
    </source>
</evidence>
<reference evidence="7" key="1">
    <citation type="journal article" date="2021" name="Nat. Commun.">
        <title>Genetic determinants of endophytism in the Arabidopsis root mycobiome.</title>
        <authorList>
            <person name="Mesny F."/>
            <person name="Miyauchi S."/>
            <person name="Thiergart T."/>
            <person name="Pickel B."/>
            <person name="Atanasova L."/>
            <person name="Karlsson M."/>
            <person name="Huettel B."/>
            <person name="Barry K.W."/>
            <person name="Haridas S."/>
            <person name="Chen C."/>
            <person name="Bauer D."/>
            <person name="Andreopoulos W."/>
            <person name="Pangilinan J."/>
            <person name="LaButti K."/>
            <person name="Riley R."/>
            <person name="Lipzen A."/>
            <person name="Clum A."/>
            <person name="Drula E."/>
            <person name="Henrissat B."/>
            <person name="Kohler A."/>
            <person name="Grigoriev I.V."/>
            <person name="Martin F.M."/>
            <person name="Hacquard S."/>
        </authorList>
    </citation>
    <scope>NUCLEOTIDE SEQUENCE</scope>
    <source>
        <strain evidence="7">MPI-SDFR-AT-0120</strain>
    </source>
</reference>
<dbReference type="PANTHER" id="PTHR10742:SF313">
    <property type="entry name" value="AMINE OXIDASE"/>
    <property type="match status" value="1"/>
</dbReference>
<dbReference type="SUPFAM" id="SSF54373">
    <property type="entry name" value="FAD-linked reductases, C-terminal domain"/>
    <property type="match status" value="1"/>
</dbReference>
<feature type="chain" id="PRO_5035458531" description="Amine oxidase" evidence="5">
    <location>
        <begin position="21"/>
        <end position="537"/>
    </location>
</feature>
<dbReference type="SUPFAM" id="SSF51905">
    <property type="entry name" value="FAD/NAD(P)-binding domain"/>
    <property type="match status" value="1"/>
</dbReference>
<evidence type="ECO:0000313" key="7">
    <source>
        <dbReference type="EMBL" id="KAH7092633.1"/>
    </source>
</evidence>
<comment type="similarity">
    <text evidence="4">Belongs to the flavin monoamine oxidase family.</text>
</comment>
<dbReference type="InterPro" id="IPR036188">
    <property type="entry name" value="FAD/NAD-bd_sf"/>
</dbReference>
<keyword evidence="4" id="KW-0274">FAD</keyword>
<comment type="caution">
    <text evidence="7">The sequence shown here is derived from an EMBL/GenBank/DDBJ whole genome shotgun (WGS) entry which is preliminary data.</text>
</comment>
<accession>A0A8K0RDI8</accession>
<dbReference type="GO" id="GO:0006598">
    <property type="term" value="P:polyamine catabolic process"/>
    <property type="evidence" value="ECO:0007669"/>
    <property type="project" value="TreeGrafter"/>
</dbReference>
<keyword evidence="5" id="KW-0732">Signal</keyword>
<organism evidence="7 8">
    <name type="scientific">Paraphoma chrysanthemicola</name>
    <dbReference type="NCBI Taxonomy" id="798071"/>
    <lineage>
        <taxon>Eukaryota</taxon>
        <taxon>Fungi</taxon>
        <taxon>Dikarya</taxon>
        <taxon>Ascomycota</taxon>
        <taxon>Pezizomycotina</taxon>
        <taxon>Dothideomycetes</taxon>
        <taxon>Pleosporomycetidae</taxon>
        <taxon>Pleosporales</taxon>
        <taxon>Pleosporineae</taxon>
        <taxon>Phaeosphaeriaceae</taxon>
        <taxon>Paraphoma</taxon>
    </lineage>
</organism>
<keyword evidence="2 4" id="KW-0560">Oxidoreductase</keyword>
<dbReference type="PANTHER" id="PTHR10742">
    <property type="entry name" value="FLAVIN MONOAMINE OXIDASE"/>
    <property type="match status" value="1"/>
</dbReference>
<keyword evidence="8" id="KW-1185">Reference proteome</keyword>
<evidence type="ECO:0000256" key="5">
    <source>
        <dbReference type="SAM" id="SignalP"/>
    </source>
</evidence>
<dbReference type="EC" id="1.4.3.-" evidence="4"/>
<dbReference type="Pfam" id="PF01593">
    <property type="entry name" value="Amino_oxidase"/>
    <property type="match status" value="1"/>
</dbReference>
<evidence type="ECO:0000256" key="1">
    <source>
        <dbReference type="ARBA" id="ARBA00001974"/>
    </source>
</evidence>
<dbReference type="InterPro" id="IPR050281">
    <property type="entry name" value="Flavin_monoamine_oxidase"/>
</dbReference>
<dbReference type="GO" id="GO:0016491">
    <property type="term" value="F:oxidoreductase activity"/>
    <property type="evidence" value="ECO:0007669"/>
    <property type="project" value="UniProtKB-KW"/>
</dbReference>
<evidence type="ECO:0000256" key="3">
    <source>
        <dbReference type="PIRSR" id="PIRSR601613-1"/>
    </source>
</evidence>
<dbReference type="PRINTS" id="PR00757">
    <property type="entry name" value="AMINEOXDASEF"/>
</dbReference>
<evidence type="ECO:0000313" key="8">
    <source>
        <dbReference type="Proteomes" id="UP000813461"/>
    </source>
</evidence>
<dbReference type="OrthoDB" id="7777654at2759"/>
<feature type="signal peptide" evidence="5">
    <location>
        <begin position="1"/>
        <end position="20"/>
    </location>
</feature>
<dbReference type="EMBL" id="JAGMVJ010000003">
    <property type="protein sequence ID" value="KAH7092633.1"/>
    <property type="molecule type" value="Genomic_DNA"/>
</dbReference>
<dbReference type="Proteomes" id="UP000813461">
    <property type="component" value="Unassembled WGS sequence"/>
</dbReference>
<evidence type="ECO:0000256" key="2">
    <source>
        <dbReference type="ARBA" id="ARBA00023002"/>
    </source>
</evidence>
<gene>
    <name evidence="7" type="ORF">FB567DRAFT_242416</name>
</gene>
<comment type="cofactor">
    <cofactor evidence="1 4">
        <name>FAD</name>
        <dbReference type="ChEBI" id="CHEBI:57692"/>
    </cofactor>
</comment>
<dbReference type="AlphaFoldDB" id="A0A8K0RDI8"/>
<name>A0A8K0RDI8_9PLEO</name>
<protein>
    <recommendedName>
        <fullName evidence="4">Amine oxidase</fullName>
        <ecNumber evidence="4">1.4.3.-</ecNumber>
    </recommendedName>
</protein>
<keyword evidence="4" id="KW-0285">Flavoprotein</keyword>
<dbReference type="Gene3D" id="3.90.660.10">
    <property type="match status" value="1"/>
</dbReference>
<evidence type="ECO:0000259" key="6">
    <source>
        <dbReference type="Pfam" id="PF01593"/>
    </source>
</evidence>
<feature type="domain" description="Amine oxidase" evidence="6">
    <location>
        <begin position="46"/>
        <end position="479"/>
    </location>
</feature>
<feature type="binding site" evidence="3">
    <location>
        <position position="263"/>
    </location>
    <ligand>
        <name>FAD</name>
        <dbReference type="ChEBI" id="CHEBI:57692"/>
    </ligand>
</feature>
<sequence>MMFTGVSSLVVAILPALSYAAPSSSGKQYNNSTCRRTTVAIIGGGVAGITAAQALANQSVTDFLILEYNDGIGGRMRNTKLGSDENGLPYTVELGANWISGLSVEGGPENPVWTFSKQVNLSSAYSDTSSILTYDSTGYTNYSDIIDEYEEYWTAFEQDAGTILSENLQDRSMRAGLWQSGWRPKQDAQRKAVEWWMWDWETAQTPEESSFVFGIAGYNLTYYGFSEDSNFSVDQRGFNAWLKGQASKFLTANDTRLLFNSVVTGIKYSDTGVTITNDDGSCIQADYAINTVSLGVLQSDVITFTPELPSWKQDGIATFSMGTYTKIFYQFNETFWPEDTQFFLYAHPTTRGYYPVWQSLSTTDFLPGSNIIFATVVDEQSYRVEAQDDETTKAEGLAVLRQMFPDIDIPEPVAFTYPRWTQTPWTYGSYSNWPTGTTLEMHQNLRANVGRLYFAGEATSAEYFGFLHGAWFEGREAGEKIAGMITKDCKNLESGCDEYVAYEVLHGTTELEEYNAENGMGESPFYVAGGGAEEEGA</sequence>
<dbReference type="InterPro" id="IPR001613">
    <property type="entry name" value="Flavin_amine_oxidase"/>
</dbReference>
<proteinExistence type="inferred from homology"/>